<comment type="caution">
    <text evidence="3">The sequence shown here is derived from an EMBL/GenBank/DDBJ whole genome shotgun (WGS) entry which is preliminary data.</text>
</comment>
<dbReference type="AlphaFoldDB" id="A0AAV3YDB4"/>
<organism evidence="3 4">
    <name type="scientific">Plakobranchus ocellatus</name>
    <dbReference type="NCBI Taxonomy" id="259542"/>
    <lineage>
        <taxon>Eukaryota</taxon>
        <taxon>Metazoa</taxon>
        <taxon>Spiralia</taxon>
        <taxon>Lophotrochozoa</taxon>
        <taxon>Mollusca</taxon>
        <taxon>Gastropoda</taxon>
        <taxon>Heterobranchia</taxon>
        <taxon>Euthyneura</taxon>
        <taxon>Panpulmonata</taxon>
        <taxon>Sacoglossa</taxon>
        <taxon>Placobranchoidea</taxon>
        <taxon>Plakobranchidae</taxon>
        <taxon>Plakobranchus</taxon>
    </lineage>
</organism>
<keyword evidence="4" id="KW-1185">Reference proteome</keyword>
<feature type="compositionally biased region" description="Basic and acidic residues" evidence="1">
    <location>
        <begin position="626"/>
        <end position="635"/>
    </location>
</feature>
<feature type="region of interest" description="Disordered" evidence="1">
    <location>
        <begin position="512"/>
        <end position="650"/>
    </location>
</feature>
<feature type="compositionally biased region" description="Low complexity" evidence="1">
    <location>
        <begin position="443"/>
        <end position="456"/>
    </location>
</feature>
<evidence type="ECO:0000256" key="1">
    <source>
        <dbReference type="SAM" id="MobiDB-lite"/>
    </source>
</evidence>
<feature type="compositionally biased region" description="Basic and acidic residues" evidence="1">
    <location>
        <begin position="593"/>
        <end position="603"/>
    </location>
</feature>
<feature type="compositionally biased region" description="Basic and acidic residues" evidence="1">
    <location>
        <begin position="84"/>
        <end position="97"/>
    </location>
</feature>
<feature type="transmembrane region" description="Helical" evidence="2">
    <location>
        <begin position="173"/>
        <end position="195"/>
    </location>
</feature>
<dbReference type="EMBL" id="BLXT01000825">
    <property type="protein sequence ID" value="GFN80441.1"/>
    <property type="molecule type" value="Genomic_DNA"/>
</dbReference>
<keyword evidence="2" id="KW-1133">Transmembrane helix</keyword>
<feature type="compositionally biased region" description="Basic residues" evidence="1">
    <location>
        <begin position="524"/>
        <end position="537"/>
    </location>
</feature>
<feature type="transmembrane region" description="Helical" evidence="2">
    <location>
        <begin position="227"/>
        <end position="251"/>
    </location>
</feature>
<feature type="region of interest" description="Disordered" evidence="1">
    <location>
        <begin position="430"/>
        <end position="462"/>
    </location>
</feature>
<feature type="transmembrane region" description="Helical" evidence="2">
    <location>
        <begin position="20"/>
        <end position="44"/>
    </location>
</feature>
<accession>A0AAV3YDB4</accession>
<evidence type="ECO:0000256" key="2">
    <source>
        <dbReference type="SAM" id="Phobius"/>
    </source>
</evidence>
<dbReference type="Proteomes" id="UP000735302">
    <property type="component" value="Unassembled WGS sequence"/>
</dbReference>
<gene>
    <name evidence="3" type="ORF">PoB_000694700</name>
</gene>
<feature type="compositionally biased region" description="Basic and acidic residues" evidence="1">
    <location>
        <begin position="396"/>
        <end position="409"/>
    </location>
</feature>
<keyword evidence="2" id="KW-0812">Transmembrane</keyword>
<proteinExistence type="predicted"/>
<keyword evidence="2" id="KW-0472">Membrane</keyword>
<feature type="region of interest" description="Disordered" evidence="1">
    <location>
        <begin position="388"/>
        <end position="409"/>
    </location>
</feature>
<reference evidence="3 4" key="1">
    <citation type="journal article" date="2021" name="Elife">
        <title>Chloroplast acquisition without the gene transfer in kleptoplastic sea slugs, Plakobranchus ocellatus.</title>
        <authorList>
            <person name="Maeda T."/>
            <person name="Takahashi S."/>
            <person name="Yoshida T."/>
            <person name="Shimamura S."/>
            <person name="Takaki Y."/>
            <person name="Nagai Y."/>
            <person name="Toyoda A."/>
            <person name="Suzuki Y."/>
            <person name="Arimoto A."/>
            <person name="Ishii H."/>
            <person name="Satoh N."/>
            <person name="Nishiyama T."/>
            <person name="Hasebe M."/>
            <person name="Maruyama T."/>
            <person name="Minagawa J."/>
            <person name="Obokata J."/>
            <person name="Shigenobu S."/>
        </authorList>
    </citation>
    <scope>NUCLEOTIDE SEQUENCE [LARGE SCALE GENOMIC DNA]</scope>
</reference>
<protein>
    <recommendedName>
        <fullName evidence="5">Transmembrane protein</fullName>
    </recommendedName>
</protein>
<name>A0AAV3YDB4_9GAST</name>
<evidence type="ECO:0008006" key="5">
    <source>
        <dbReference type="Google" id="ProtNLM"/>
    </source>
</evidence>
<feature type="region of interest" description="Disordered" evidence="1">
    <location>
        <begin position="72"/>
        <end position="123"/>
    </location>
</feature>
<feature type="compositionally biased region" description="Basic and acidic residues" evidence="1">
    <location>
        <begin position="547"/>
        <end position="562"/>
    </location>
</feature>
<evidence type="ECO:0000313" key="4">
    <source>
        <dbReference type="Proteomes" id="UP000735302"/>
    </source>
</evidence>
<feature type="compositionally biased region" description="Polar residues" evidence="1">
    <location>
        <begin position="636"/>
        <end position="650"/>
    </location>
</feature>
<feature type="transmembrane region" description="Helical" evidence="2">
    <location>
        <begin position="201"/>
        <end position="220"/>
    </location>
</feature>
<evidence type="ECO:0000313" key="3">
    <source>
        <dbReference type="EMBL" id="GFN80441.1"/>
    </source>
</evidence>
<sequence>MVVVVVVEVVVAEMVVVVEMVLVVVVMKVVVVLVVVVWCGGGAAPVKDIKPSRAGALVFVYSQSTTMCSQAFRLPSGQGAGDGTRTRDRTVSADPRVDSLSTVPTTPRPPSGHGAGGEARTRDRRVPADLGADLLATVPPTLQTGMGNTDEESAWIDAARAVNKIWRHPKTKWTVFISSCTSALTAAALYTGTYYTPTADVIVYCFIYSMWLTLCLPWLVKYLDKKMLLLVSGVLVRLFAAEAGVLVWGLLRGHGHFLQRVLRQKPLLEPSLMWLAEAGYNLRYGAIVSSVVAATLATLSNFTQHFNQKWKNCSTNSSSSRDAEYPSIVDSQAKTRHCRTSAPAGEVGSSENEQSRWAAVEKPPADGAPCLCGWYNECFSLSPELANARSCSNSPRKSDKNRRLFQSRGREAREKAGDCVKTLAVQKGCARSCDSPGKRSDFGNDSSDSSENSTLSAGHVGKNSPDLCRGLRFGNLITVQEKNMGLDDKYKEIQVPVFGAFRNKRIRQSSSCFSSVTTDQERRRERRKRWRGQRLGRKSCPTAIRQSHREGGRQLNSRRDGRVLLNSGSQTSPKQKAKQRATENDLKTSVCEGPDREPRRRETSGYCGKSYRAKCRGAGPDSPLEASKEKDENHNSDLFNSNSEGRISID</sequence>